<evidence type="ECO:0000313" key="2">
    <source>
        <dbReference type="EMBL" id="KJZ49788.1"/>
    </source>
</evidence>
<proteinExistence type="predicted"/>
<dbReference type="AlphaFoldDB" id="A0A0F4TZC2"/>
<evidence type="ECO:0000313" key="3">
    <source>
        <dbReference type="Proteomes" id="UP000033588"/>
    </source>
</evidence>
<comment type="caution">
    <text evidence="2">The sequence shown here is derived from an EMBL/GenBank/DDBJ whole genome shotgun (WGS) entry which is preliminary data.</text>
</comment>
<evidence type="ECO:0000256" key="1">
    <source>
        <dbReference type="SAM" id="Phobius"/>
    </source>
</evidence>
<gene>
    <name evidence="2" type="ORF">VC35_03600</name>
</gene>
<name>A0A0F4TZC2_PSEFL</name>
<reference evidence="2 3" key="1">
    <citation type="submission" date="2015-03" db="EMBL/GenBank/DDBJ databases">
        <title>Comparative genomics of Pseudomonas insights into diversity of traits involved in vanlence and defense.</title>
        <authorList>
            <person name="Qin Y."/>
        </authorList>
    </citation>
    <scope>NUCLEOTIDE SEQUENCE [LARGE SCALE GENOMIC DNA]</scope>
    <source>
        <strain evidence="2 3">C8</strain>
    </source>
</reference>
<keyword evidence="1" id="KW-0472">Membrane</keyword>
<accession>A0A0F4TZC2</accession>
<sequence length="79" mass="9259">MLLVVLHTYQVILQLECLPQNCFAMRLGIMSEVYIATRMEVHLFLMAMVTIMVRQALLNVVLFFRITRIPISEMLSTYH</sequence>
<feature type="transmembrane region" description="Helical" evidence="1">
    <location>
        <begin position="41"/>
        <end position="64"/>
    </location>
</feature>
<dbReference type="EMBL" id="LACC01000005">
    <property type="protein sequence ID" value="KJZ49788.1"/>
    <property type="molecule type" value="Genomic_DNA"/>
</dbReference>
<protein>
    <submittedName>
        <fullName evidence="2">Uncharacterized protein</fullName>
    </submittedName>
</protein>
<keyword evidence="1" id="KW-0812">Transmembrane</keyword>
<keyword evidence="1" id="KW-1133">Transmembrane helix</keyword>
<dbReference type="Proteomes" id="UP000033588">
    <property type="component" value="Unassembled WGS sequence"/>
</dbReference>
<organism evidence="2 3">
    <name type="scientific">Pseudomonas fluorescens</name>
    <dbReference type="NCBI Taxonomy" id="294"/>
    <lineage>
        <taxon>Bacteria</taxon>
        <taxon>Pseudomonadati</taxon>
        <taxon>Pseudomonadota</taxon>
        <taxon>Gammaproteobacteria</taxon>
        <taxon>Pseudomonadales</taxon>
        <taxon>Pseudomonadaceae</taxon>
        <taxon>Pseudomonas</taxon>
    </lineage>
</organism>